<feature type="region of interest" description="Disordered" evidence="1">
    <location>
        <begin position="1"/>
        <end position="39"/>
    </location>
</feature>
<sequence length="359" mass="37612">GSPGVHQRDGRDGDAPHRGGARAPKVGPRWYTGEQQRKPGQWRRRCGSVRRCTVPGWCRWNRYRCWHRFDRWSGISGGGISPNDHLAHGGTGTGGVGGGEAQLKRSALSNSLLDMHEQFGNDKPQRRGSVGSLDSGMSISFQSTSASTGSRSDIKVRMLPHSNTSGQIIMHAGQHPAALMGAIYHQQIHHHQQQQQFQHQHHPATGGTGGGVIVSVGQPAASSHLLTSGGGGPTTVSMMQQHHHHHHHLPLNSSNGNITSGATTTTTIIPGNPVIQCPSSSSSSSNSNSSTGAIMRRERKPSRTDDVATLTAAATAAATLTASAVASSGTGSGNAAPTAHTNQPASQQGGPNFGRSTEV</sequence>
<feature type="non-terminal residue" evidence="2">
    <location>
        <position position="1"/>
    </location>
</feature>
<dbReference type="VEuPathDB" id="VectorBase:AAQUA_010726"/>
<feature type="compositionally biased region" description="Basic and acidic residues" evidence="1">
    <location>
        <begin position="1"/>
        <end position="17"/>
    </location>
</feature>
<feature type="compositionally biased region" description="Low complexity" evidence="1">
    <location>
        <begin position="322"/>
        <end position="339"/>
    </location>
</feature>
<protein>
    <submittedName>
        <fullName evidence="2">Putative schizo</fullName>
    </submittedName>
</protein>
<dbReference type="AlphaFoldDB" id="T1DSG0"/>
<feature type="region of interest" description="Disordered" evidence="1">
    <location>
        <begin position="118"/>
        <end position="153"/>
    </location>
</feature>
<evidence type="ECO:0000313" key="2">
    <source>
        <dbReference type="EMBL" id="JAB00087.1"/>
    </source>
</evidence>
<accession>T1DSG0</accession>
<feature type="region of interest" description="Disordered" evidence="1">
    <location>
        <begin position="322"/>
        <end position="359"/>
    </location>
</feature>
<feature type="compositionally biased region" description="Polar residues" evidence="1">
    <location>
        <begin position="135"/>
        <end position="151"/>
    </location>
</feature>
<feature type="compositionally biased region" description="Polar residues" evidence="1">
    <location>
        <begin position="340"/>
        <end position="350"/>
    </location>
</feature>
<name>T1DSG0_ANOAQ</name>
<feature type="compositionally biased region" description="Low complexity" evidence="1">
    <location>
        <begin position="279"/>
        <end position="290"/>
    </location>
</feature>
<feature type="region of interest" description="Disordered" evidence="1">
    <location>
        <begin position="187"/>
        <end position="306"/>
    </location>
</feature>
<organism evidence="2">
    <name type="scientific">Anopheles aquasalis</name>
    <name type="common">Malaria mosquito</name>
    <dbReference type="NCBI Taxonomy" id="42839"/>
    <lineage>
        <taxon>Eukaryota</taxon>
        <taxon>Metazoa</taxon>
        <taxon>Ecdysozoa</taxon>
        <taxon>Arthropoda</taxon>
        <taxon>Hexapoda</taxon>
        <taxon>Insecta</taxon>
        <taxon>Pterygota</taxon>
        <taxon>Neoptera</taxon>
        <taxon>Endopterygota</taxon>
        <taxon>Diptera</taxon>
        <taxon>Nematocera</taxon>
        <taxon>Culicoidea</taxon>
        <taxon>Culicidae</taxon>
        <taxon>Anophelinae</taxon>
        <taxon>Anopheles</taxon>
    </lineage>
</organism>
<feature type="compositionally biased region" description="Low complexity" evidence="1">
    <location>
        <begin position="252"/>
        <end position="271"/>
    </location>
</feature>
<reference evidence="2" key="1">
    <citation type="submission" date="2013-07" db="EMBL/GenBank/DDBJ databases">
        <title>Transcriptome sequencing and developmental regulation of gene expression in Anopheles aquasalis.</title>
        <authorList>
            <consortium name="Brazilian Malaria Network (MCT/CNPq/MS/SCTIE/DECIT/PRONEX 555648/2009-5) and Research Network on Bioactive Molecules from Arthropod Vectors (NAP-MOBIARVE"/>
            <consortium name="University of Sao Paulo)"/>
            <person name="Marinotti O."/>
            <person name="Ribeiro J.M.C."/>
            <person name="Costa-da-Silva A.L."/>
            <person name="Silva M.C.P."/>
            <person name="Lopes A.R."/>
            <person name="Barros M.S."/>
            <person name="Sa-Nunes A."/>
            <person name="Konjin B.B."/>
            <person name="Carvalho E."/>
            <person name="Suesdek L."/>
            <person name="Silva-Neto M.A.C."/>
            <person name="Capurro M.L."/>
        </authorList>
    </citation>
    <scope>NUCLEOTIDE SEQUENCE</scope>
    <source>
        <tissue evidence="2">Whole body</tissue>
    </source>
</reference>
<proteinExistence type="evidence at transcript level"/>
<dbReference type="EMBL" id="GAMD01001504">
    <property type="protein sequence ID" value="JAB00087.1"/>
    <property type="molecule type" value="mRNA"/>
</dbReference>
<evidence type="ECO:0000256" key="1">
    <source>
        <dbReference type="SAM" id="MobiDB-lite"/>
    </source>
</evidence>